<dbReference type="Proteomes" id="UP000054978">
    <property type="component" value="Unassembled WGS sequence"/>
</dbReference>
<protein>
    <recommendedName>
        <fullName evidence="5">RNA polymerase sigma factor RpoD</fullName>
    </recommendedName>
    <alternativeName>
        <fullName evidence="5">Sigma-70</fullName>
    </alternativeName>
</protein>
<evidence type="ECO:0000313" key="10">
    <source>
        <dbReference type="Proteomes" id="UP000054978"/>
    </source>
</evidence>
<dbReference type="InterPro" id="IPR007627">
    <property type="entry name" value="RNA_pol_sigma70_r2"/>
</dbReference>
<keyword evidence="1 5" id="KW-0805">Transcription regulation</keyword>
<accession>A0A158D942</accession>
<feature type="region of interest" description="Sigma-70 factor domain-3" evidence="5">
    <location>
        <begin position="505"/>
        <end position="581"/>
    </location>
</feature>
<dbReference type="InterPro" id="IPR007631">
    <property type="entry name" value="RNA_pol_sigma_70_non-ess"/>
</dbReference>
<evidence type="ECO:0000313" key="9">
    <source>
        <dbReference type="EMBL" id="SAK91192.1"/>
    </source>
</evidence>
<dbReference type="InterPro" id="IPR014284">
    <property type="entry name" value="RNA_pol_sigma-70_dom"/>
</dbReference>
<dbReference type="Gene3D" id="1.10.10.10">
    <property type="entry name" value="Winged helix-like DNA-binding domain superfamily/Winged helix DNA-binding domain"/>
    <property type="match status" value="2"/>
</dbReference>
<dbReference type="Pfam" id="PF00140">
    <property type="entry name" value="Sigma70_r1_2"/>
    <property type="match status" value="1"/>
</dbReference>
<proteinExistence type="inferred from homology"/>
<dbReference type="EMBL" id="FCOB02000028">
    <property type="protein sequence ID" value="SAK91192.1"/>
    <property type="molecule type" value="Genomic_DNA"/>
</dbReference>
<gene>
    <name evidence="5" type="primary">rpoD</name>
    <name evidence="9" type="ORF">AWB83_05185</name>
</gene>
<dbReference type="InterPro" id="IPR007127">
    <property type="entry name" value="RNA_pol_sigma_70_r1_1"/>
</dbReference>
<comment type="function">
    <text evidence="5">Sigma factors are initiation factors that promote the attachment of RNA polymerase to specific initiation sites and are then released. This sigma factor is the primary sigma factor during exponential growth.</text>
</comment>
<keyword evidence="4 5" id="KW-0804">Transcription</keyword>
<dbReference type="InterPro" id="IPR013325">
    <property type="entry name" value="RNA_pol_sigma_r2"/>
</dbReference>
<dbReference type="PANTHER" id="PTHR30603">
    <property type="entry name" value="RNA POLYMERASE SIGMA FACTOR RPO"/>
    <property type="match status" value="1"/>
</dbReference>
<feature type="DNA-binding region" description="H-T-H motif" evidence="5">
    <location>
        <begin position="620"/>
        <end position="639"/>
    </location>
</feature>
<dbReference type="HAMAP" id="MF_00963">
    <property type="entry name" value="Sigma70_RpoD_SigA"/>
    <property type="match status" value="1"/>
</dbReference>
<name>A0A158D942_9BURK</name>
<comment type="subcellular location">
    <subcellularLocation>
        <location evidence="5">Cytoplasm</location>
    </subcellularLocation>
</comment>
<dbReference type="InterPro" id="IPR000943">
    <property type="entry name" value="RNA_pol_sigma70"/>
</dbReference>
<dbReference type="Pfam" id="PF04542">
    <property type="entry name" value="Sigma70_r2"/>
    <property type="match status" value="1"/>
</dbReference>
<organism evidence="9 10">
    <name type="scientific">Caballeronia ptereochthonis</name>
    <dbReference type="NCBI Taxonomy" id="1777144"/>
    <lineage>
        <taxon>Bacteria</taxon>
        <taxon>Pseudomonadati</taxon>
        <taxon>Pseudomonadota</taxon>
        <taxon>Betaproteobacteria</taxon>
        <taxon>Burkholderiales</taxon>
        <taxon>Burkholderiaceae</taxon>
        <taxon>Caballeronia</taxon>
    </lineage>
</organism>
<dbReference type="InterPro" id="IPR007630">
    <property type="entry name" value="RNA_pol_sigma70_r4"/>
</dbReference>
<dbReference type="InterPro" id="IPR042189">
    <property type="entry name" value="RNA_pol_sigma_70_r1_1_sf"/>
</dbReference>
<reference evidence="9" key="1">
    <citation type="submission" date="2016-01" db="EMBL/GenBank/DDBJ databases">
        <authorList>
            <person name="Peeters C."/>
        </authorList>
    </citation>
    <scope>NUCLEOTIDE SEQUENCE [LARGE SCALE GENOMIC DNA]</scope>
    <source>
        <strain evidence="9">LMG 29326</strain>
    </source>
</reference>
<dbReference type="STRING" id="1777144.AWB83_05185"/>
<dbReference type="OrthoDB" id="9809557at2"/>
<dbReference type="NCBIfam" id="NF004208">
    <property type="entry name" value="PRK05658.1"/>
    <property type="match status" value="1"/>
</dbReference>
<dbReference type="InterPro" id="IPR009042">
    <property type="entry name" value="RNA_pol_sigma70_r1_2"/>
</dbReference>
<dbReference type="GO" id="GO:0006352">
    <property type="term" value="P:DNA-templated transcription initiation"/>
    <property type="evidence" value="ECO:0007669"/>
    <property type="project" value="UniProtKB-UniRule"/>
</dbReference>
<keyword evidence="2 5" id="KW-0731">Sigma factor</keyword>
<dbReference type="InterPro" id="IPR013324">
    <property type="entry name" value="RNA_pol_sigma_r3/r4-like"/>
</dbReference>
<dbReference type="PRINTS" id="PR00046">
    <property type="entry name" value="SIGMA70FCT"/>
</dbReference>
<dbReference type="GO" id="GO:0003677">
    <property type="term" value="F:DNA binding"/>
    <property type="evidence" value="ECO:0007669"/>
    <property type="project" value="UniProtKB-UniRule"/>
</dbReference>
<dbReference type="SUPFAM" id="SSF88946">
    <property type="entry name" value="Sigma2 domain of RNA polymerase sigma factors"/>
    <property type="match status" value="1"/>
</dbReference>
<evidence type="ECO:0000256" key="1">
    <source>
        <dbReference type="ARBA" id="ARBA00023015"/>
    </source>
</evidence>
<evidence type="ECO:0000256" key="7">
    <source>
        <dbReference type="SAM" id="MobiDB-lite"/>
    </source>
</evidence>
<feature type="region of interest" description="Disordered" evidence="7">
    <location>
        <begin position="1"/>
        <end position="44"/>
    </location>
</feature>
<evidence type="ECO:0000256" key="6">
    <source>
        <dbReference type="SAM" id="Coils"/>
    </source>
</evidence>
<dbReference type="NCBIfam" id="TIGR02937">
    <property type="entry name" value="sigma70-ECF"/>
    <property type="match status" value="1"/>
</dbReference>
<feature type="region of interest" description="Disordered" evidence="7">
    <location>
        <begin position="118"/>
        <end position="142"/>
    </location>
</feature>
<dbReference type="CDD" id="cd06171">
    <property type="entry name" value="Sigma70_r4"/>
    <property type="match status" value="1"/>
</dbReference>
<evidence type="ECO:0000256" key="4">
    <source>
        <dbReference type="ARBA" id="ARBA00023163"/>
    </source>
</evidence>
<dbReference type="Pfam" id="PF04545">
    <property type="entry name" value="Sigma70_r4"/>
    <property type="match status" value="1"/>
</dbReference>
<feature type="domain" description="RNA polymerase sigma-70" evidence="8">
    <location>
        <begin position="450"/>
        <end position="463"/>
    </location>
</feature>
<dbReference type="InterPro" id="IPR036388">
    <property type="entry name" value="WH-like_DNA-bd_sf"/>
</dbReference>
<comment type="caution">
    <text evidence="9">The sequence shown here is derived from an EMBL/GenBank/DDBJ whole genome shotgun (WGS) entry which is preliminary data.</text>
</comment>
<dbReference type="Gene3D" id="1.10.601.10">
    <property type="entry name" value="RNA Polymerase Primary Sigma Factor"/>
    <property type="match status" value="1"/>
</dbReference>
<dbReference type="Gene3D" id="1.10.220.120">
    <property type="entry name" value="Sigma-70 factor, region 1.1"/>
    <property type="match status" value="1"/>
</dbReference>
<feature type="coiled-coil region" evidence="6">
    <location>
        <begin position="405"/>
        <end position="432"/>
    </location>
</feature>
<sequence length="659" mass="73529">MATFHTTDSATRKAYPAPEANVRRTLKGKAAASKPLSDAPDALHDEERYRGMQALVQLGEERGYLTHAEINDYLQDDVAQSAMMEALVSKLGEMGVAVHERAPEDETLDLNSAAPAAVVPDEPDEEAEVAPGASDADHGDTADPMRMYMRELSATGLLSRADEVEAAKLIEGGRQALMQVIVACPATVAAILSSAQQIAEGQLDIQELVHGLHADDSEVQLPTSNGPRFYETSDDASRDHEREIDAVDLEKINEARLSRLKSDSLRIFARVSDLFQYTQRPDVLAPDSPVLATDACDAILLELAQIRFTARTIERLCADVHQQINQVHAAERRIFHIAIDRCGMRRERFIDLFKGHETDLGWTEKTAMAWPEIGAALQRSAPAIQAEQRKLMDVELDALLSLQQLNKISRQMMAVESNIRQAKRTMIEANLRLVISIAKKYVNRGVHLSDLIQEGNIGLMRAVDKFEYRRGWKFSTYATWWVRQAVTRALADQARTIRVPVHTVDLINRLNRISREIVQLTGQEARPAALAKRMEMSEEKVRYLLKTAKLQLSLDMQAGDDVDATLGDMIEDAHAISPADAAVQTIMRAAIHDALDTLPSREAKVLRMRFGIDSGSECTLEEAGKQFDVSRERIRQIETTALRKMMHPSRADKLRSFFE</sequence>
<comment type="subunit">
    <text evidence="5">Interacts transiently with the RNA polymerase catalytic core.</text>
</comment>
<dbReference type="PROSITE" id="PS00715">
    <property type="entry name" value="SIGMA70_1"/>
    <property type="match status" value="1"/>
</dbReference>
<feature type="region of interest" description="Sigma-70 factor domain-2" evidence="5">
    <location>
        <begin position="426"/>
        <end position="496"/>
    </location>
</feature>
<evidence type="ECO:0000259" key="8">
    <source>
        <dbReference type="PROSITE" id="PS00715"/>
    </source>
</evidence>
<dbReference type="AlphaFoldDB" id="A0A158D942"/>
<dbReference type="InterPro" id="IPR007624">
    <property type="entry name" value="RNA_pol_sigma70_r3"/>
</dbReference>
<dbReference type="InterPro" id="IPR028630">
    <property type="entry name" value="Sigma70_RpoD"/>
</dbReference>
<evidence type="ECO:0000256" key="2">
    <source>
        <dbReference type="ARBA" id="ARBA00023082"/>
    </source>
</evidence>
<dbReference type="GO" id="GO:0016987">
    <property type="term" value="F:sigma factor activity"/>
    <property type="evidence" value="ECO:0007669"/>
    <property type="project" value="UniProtKB-UniRule"/>
</dbReference>
<keyword evidence="6" id="KW-0175">Coiled coil</keyword>
<dbReference type="Pfam" id="PF03979">
    <property type="entry name" value="Sigma70_r1_1"/>
    <property type="match status" value="1"/>
</dbReference>
<evidence type="ECO:0000256" key="5">
    <source>
        <dbReference type="HAMAP-Rule" id="MF_00963"/>
    </source>
</evidence>
<keyword evidence="3 5" id="KW-0238">DNA-binding</keyword>
<dbReference type="RefSeq" id="WP_087048531.1">
    <property type="nucleotide sequence ID" value="NZ_FCOB02000028.1"/>
</dbReference>
<dbReference type="PANTHER" id="PTHR30603:SF60">
    <property type="entry name" value="RNA POLYMERASE SIGMA FACTOR RPOD"/>
    <property type="match status" value="1"/>
</dbReference>
<dbReference type="Pfam" id="PF04539">
    <property type="entry name" value="Sigma70_r3"/>
    <property type="match status" value="1"/>
</dbReference>
<dbReference type="InterPro" id="IPR050239">
    <property type="entry name" value="Sigma-70_RNA_pol_init_factors"/>
</dbReference>
<feature type="region of interest" description="Sigma-70 factor domain-4" evidence="5">
    <location>
        <begin position="594"/>
        <end position="647"/>
    </location>
</feature>
<keyword evidence="5" id="KW-0963">Cytoplasm</keyword>
<dbReference type="FunFam" id="1.10.601.10:FF:000001">
    <property type="entry name" value="RNA polymerase sigma factor SigA"/>
    <property type="match status" value="1"/>
</dbReference>
<dbReference type="Pfam" id="PF04546">
    <property type="entry name" value="Sigma70_ner"/>
    <property type="match status" value="1"/>
</dbReference>
<dbReference type="GO" id="GO:0005737">
    <property type="term" value="C:cytoplasm"/>
    <property type="evidence" value="ECO:0007669"/>
    <property type="project" value="UniProtKB-SubCell"/>
</dbReference>
<keyword evidence="10" id="KW-1185">Reference proteome</keyword>
<evidence type="ECO:0000256" key="3">
    <source>
        <dbReference type="ARBA" id="ARBA00023125"/>
    </source>
</evidence>
<feature type="short sequence motif" description="Interaction with polymerase core subunit RpoC" evidence="5">
    <location>
        <begin position="450"/>
        <end position="453"/>
    </location>
</feature>
<comment type="similarity">
    <text evidence="5">Belongs to the sigma-70 factor family. RpoD/SigA subfamily.</text>
</comment>
<dbReference type="SUPFAM" id="SSF88659">
    <property type="entry name" value="Sigma3 and sigma4 domains of RNA polymerase sigma factors"/>
    <property type="match status" value="2"/>
</dbReference>